<evidence type="ECO:0000256" key="1">
    <source>
        <dbReference type="SAM" id="SignalP"/>
    </source>
</evidence>
<dbReference type="AlphaFoldDB" id="W7X5B6"/>
<keyword evidence="3" id="KW-1185">Reference proteome</keyword>
<keyword evidence="1" id="KW-0732">Signal</keyword>
<dbReference type="KEGG" id="tet:TTHERM_000519829"/>
<feature type="chain" id="PRO_5004906443" evidence="1">
    <location>
        <begin position="22"/>
        <end position="316"/>
    </location>
</feature>
<dbReference type="GeneID" id="24439362"/>
<dbReference type="RefSeq" id="XP_012652934.1">
    <property type="nucleotide sequence ID" value="XM_012797480.1"/>
</dbReference>
<accession>W7X5B6</accession>
<name>W7X5B6_TETTS</name>
<keyword evidence="2" id="KW-0472">Membrane</keyword>
<keyword evidence="2" id="KW-0812">Transmembrane</keyword>
<evidence type="ECO:0000313" key="2">
    <source>
        <dbReference type="EMBL" id="EWS74560.1"/>
    </source>
</evidence>
<dbReference type="InParanoid" id="W7X5B6"/>
<evidence type="ECO:0000313" key="3">
    <source>
        <dbReference type="Proteomes" id="UP000009168"/>
    </source>
</evidence>
<dbReference type="EMBL" id="GG662708">
    <property type="protein sequence ID" value="EWS74560.1"/>
    <property type="molecule type" value="Genomic_DNA"/>
</dbReference>
<gene>
    <name evidence="2" type="ORF">TTHERM_000519829</name>
</gene>
<feature type="signal peptide" evidence="1">
    <location>
        <begin position="1"/>
        <end position="21"/>
    </location>
</feature>
<proteinExistence type="predicted"/>
<dbReference type="Proteomes" id="UP000009168">
    <property type="component" value="Unassembled WGS sequence"/>
</dbReference>
<reference evidence="3" key="1">
    <citation type="journal article" date="2006" name="PLoS Biol.">
        <title>Macronuclear genome sequence of the ciliate Tetrahymena thermophila, a model eukaryote.</title>
        <authorList>
            <person name="Eisen J.A."/>
            <person name="Coyne R.S."/>
            <person name="Wu M."/>
            <person name="Wu D."/>
            <person name="Thiagarajan M."/>
            <person name="Wortman J.R."/>
            <person name="Badger J.H."/>
            <person name="Ren Q."/>
            <person name="Amedeo P."/>
            <person name="Jones K.M."/>
            <person name="Tallon L.J."/>
            <person name="Delcher A.L."/>
            <person name="Salzberg S.L."/>
            <person name="Silva J.C."/>
            <person name="Haas B.J."/>
            <person name="Majoros W.H."/>
            <person name="Farzad M."/>
            <person name="Carlton J.M."/>
            <person name="Smith R.K. Jr."/>
            <person name="Garg J."/>
            <person name="Pearlman R.E."/>
            <person name="Karrer K.M."/>
            <person name="Sun L."/>
            <person name="Manning G."/>
            <person name="Elde N.C."/>
            <person name="Turkewitz A.P."/>
            <person name="Asai D.J."/>
            <person name="Wilkes D.E."/>
            <person name="Wang Y."/>
            <person name="Cai H."/>
            <person name="Collins K."/>
            <person name="Stewart B.A."/>
            <person name="Lee S.R."/>
            <person name="Wilamowska K."/>
            <person name="Weinberg Z."/>
            <person name="Ruzzo W.L."/>
            <person name="Wloga D."/>
            <person name="Gaertig J."/>
            <person name="Frankel J."/>
            <person name="Tsao C.-C."/>
            <person name="Gorovsky M.A."/>
            <person name="Keeling P.J."/>
            <person name="Waller R.F."/>
            <person name="Patron N.J."/>
            <person name="Cherry J.M."/>
            <person name="Stover N.A."/>
            <person name="Krieger C.J."/>
            <person name="del Toro C."/>
            <person name="Ryder H.F."/>
            <person name="Williamson S.C."/>
            <person name="Barbeau R.A."/>
            <person name="Hamilton E.P."/>
            <person name="Orias E."/>
        </authorList>
    </citation>
    <scope>NUCLEOTIDE SEQUENCE [LARGE SCALE GENOMIC DNA]</scope>
    <source>
        <strain evidence="3">SB210</strain>
    </source>
</reference>
<sequence>MAKQVIYIITLTLLLAIQCLAFVNIRGFNQFEDVSQCKLHCSDIIDQVIPGAILGINYKYGGLNYKELQNWFLTYNINYCCEQQKTYDFLNGMIVPDFIEVEKANFADLEKITSNITPNLKNEKQYKYQINIVHEFQRRALNIYVDKSQFRVNMTTIEQIVPDLNKCDTSYNLDNKCWLSAVSSIGQYAFDKLTLGSYQKVNLTIQTNSKYDQEEAIQIYKSYIAKNGLKQINQAFKSSENPSVTINYYGCIDLLSSKNWNDFINNLSAKYYIYGIDSISQESKLQSSVIDSYHLFDKESPEIYQCAEKVYQIVYK</sequence>
<organism evidence="2 3">
    <name type="scientific">Tetrahymena thermophila (strain SB210)</name>
    <dbReference type="NCBI Taxonomy" id="312017"/>
    <lineage>
        <taxon>Eukaryota</taxon>
        <taxon>Sar</taxon>
        <taxon>Alveolata</taxon>
        <taxon>Ciliophora</taxon>
        <taxon>Intramacronucleata</taxon>
        <taxon>Oligohymenophorea</taxon>
        <taxon>Hymenostomatida</taxon>
        <taxon>Tetrahymenina</taxon>
        <taxon>Tetrahymenidae</taxon>
        <taxon>Tetrahymena</taxon>
    </lineage>
</organism>
<protein>
    <submittedName>
        <fullName evidence="2">Transmembrane protein, putative</fullName>
    </submittedName>
</protein>